<dbReference type="EMBL" id="JACEEZ010026425">
    <property type="protein sequence ID" value="KAG0692857.1"/>
    <property type="molecule type" value="Genomic_DNA"/>
</dbReference>
<feature type="compositionally biased region" description="Low complexity" evidence="1">
    <location>
        <begin position="108"/>
        <end position="117"/>
    </location>
</feature>
<comment type="caution">
    <text evidence="2">The sequence shown here is derived from an EMBL/GenBank/DDBJ whole genome shotgun (WGS) entry which is preliminary data.</text>
</comment>
<feature type="region of interest" description="Disordered" evidence="1">
    <location>
        <begin position="100"/>
        <end position="133"/>
    </location>
</feature>
<dbReference type="AlphaFoldDB" id="A0A8J8WC38"/>
<proteinExistence type="predicted"/>
<organism evidence="2 3">
    <name type="scientific">Chionoecetes opilio</name>
    <name type="common">Atlantic snow crab</name>
    <name type="synonym">Cancer opilio</name>
    <dbReference type="NCBI Taxonomy" id="41210"/>
    <lineage>
        <taxon>Eukaryota</taxon>
        <taxon>Metazoa</taxon>
        <taxon>Ecdysozoa</taxon>
        <taxon>Arthropoda</taxon>
        <taxon>Crustacea</taxon>
        <taxon>Multicrustacea</taxon>
        <taxon>Malacostraca</taxon>
        <taxon>Eumalacostraca</taxon>
        <taxon>Eucarida</taxon>
        <taxon>Decapoda</taxon>
        <taxon>Pleocyemata</taxon>
        <taxon>Brachyura</taxon>
        <taxon>Eubrachyura</taxon>
        <taxon>Majoidea</taxon>
        <taxon>Majidae</taxon>
        <taxon>Chionoecetes</taxon>
    </lineage>
</organism>
<keyword evidence="3" id="KW-1185">Reference proteome</keyword>
<name>A0A8J8WC38_CHIOP</name>
<accession>A0A8J8WC38</accession>
<evidence type="ECO:0000313" key="2">
    <source>
        <dbReference type="EMBL" id="KAG0692857.1"/>
    </source>
</evidence>
<protein>
    <submittedName>
        <fullName evidence="2">Uncharacterized protein</fullName>
    </submittedName>
</protein>
<reference evidence="2" key="1">
    <citation type="submission" date="2020-07" db="EMBL/GenBank/DDBJ databases">
        <title>The High-quality genome of the commercially important snow crab, Chionoecetes opilio.</title>
        <authorList>
            <person name="Jeong J.-H."/>
            <person name="Ryu S."/>
        </authorList>
    </citation>
    <scope>NUCLEOTIDE SEQUENCE</scope>
    <source>
        <strain evidence="2">MADBK_172401_WGS</strain>
        <tissue evidence="2">Digestive gland</tissue>
    </source>
</reference>
<gene>
    <name evidence="2" type="ORF">GWK47_027720</name>
</gene>
<dbReference type="Proteomes" id="UP000770661">
    <property type="component" value="Unassembled WGS sequence"/>
</dbReference>
<evidence type="ECO:0000313" key="3">
    <source>
        <dbReference type="Proteomes" id="UP000770661"/>
    </source>
</evidence>
<sequence>MGGSPAAGLSVKALLTTITPGWWPLDDSTDINEDPEGLSILVEARWSRSPGSRPTICPGTPLGKWLRLKSEWGPSHKVSISQVVCYWARPTSSSAPLLWVPSDRATPSTTAGSGASSRCQRASPMQARRHHSAPGPFAVPVRGTTWAQVCALHFPTAAQQL</sequence>
<evidence type="ECO:0000256" key="1">
    <source>
        <dbReference type="SAM" id="MobiDB-lite"/>
    </source>
</evidence>